<keyword evidence="4" id="KW-0479">Metal-binding</keyword>
<dbReference type="PROSITE" id="PS01305">
    <property type="entry name" value="MOAA_NIFB_PQQE"/>
    <property type="match status" value="1"/>
</dbReference>
<evidence type="ECO:0000259" key="7">
    <source>
        <dbReference type="PROSITE" id="PS51918"/>
    </source>
</evidence>
<dbReference type="Pfam" id="PF04055">
    <property type="entry name" value="Radical_SAM"/>
    <property type="match status" value="1"/>
</dbReference>
<protein>
    <submittedName>
        <fullName evidence="8">4Fe-4S cluster-binding domain-containing protein</fullName>
    </submittedName>
</protein>
<evidence type="ECO:0000256" key="3">
    <source>
        <dbReference type="ARBA" id="ARBA00022691"/>
    </source>
</evidence>
<feature type="domain" description="Radical SAM core" evidence="7">
    <location>
        <begin position="33"/>
        <end position="281"/>
    </location>
</feature>
<evidence type="ECO:0000313" key="9">
    <source>
        <dbReference type="Proteomes" id="UP000477010"/>
    </source>
</evidence>
<dbReference type="GO" id="GO:0046872">
    <property type="term" value="F:metal ion binding"/>
    <property type="evidence" value="ECO:0007669"/>
    <property type="project" value="UniProtKB-KW"/>
</dbReference>
<reference evidence="8 9" key="1">
    <citation type="journal article" date="2019" name="Nat. Med.">
        <title>A library of human gut bacterial isolates paired with longitudinal multiomics data enables mechanistic microbiome research.</title>
        <authorList>
            <person name="Poyet M."/>
            <person name="Groussin M."/>
            <person name="Gibbons S.M."/>
            <person name="Avila-Pacheco J."/>
            <person name="Jiang X."/>
            <person name="Kearney S.M."/>
            <person name="Perrotta A.R."/>
            <person name="Berdy B."/>
            <person name="Zhao S."/>
            <person name="Lieberman T.D."/>
            <person name="Swanson P.K."/>
            <person name="Smith M."/>
            <person name="Roesemann S."/>
            <person name="Alexander J.E."/>
            <person name="Rich S.A."/>
            <person name="Livny J."/>
            <person name="Vlamakis H."/>
            <person name="Clish C."/>
            <person name="Bullock K."/>
            <person name="Deik A."/>
            <person name="Scott J."/>
            <person name="Pierce K.A."/>
            <person name="Xavier R.J."/>
            <person name="Alm E.J."/>
        </authorList>
    </citation>
    <scope>NUCLEOTIDE SEQUENCE [LARGE SCALE GENOMIC DNA]</scope>
    <source>
        <strain evidence="8 9">BIOML-B9</strain>
    </source>
</reference>
<comment type="caution">
    <text evidence="8">The sequence shown here is derived from an EMBL/GenBank/DDBJ whole genome shotgun (WGS) entry which is preliminary data.</text>
</comment>
<dbReference type="Gene3D" id="3.20.20.70">
    <property type="entry name" value="Aldolase class I"/>
    <property type="match status" value="1"/>
</dbReference>
<name>A0A6L5TFY3_9FIRM</name>
<dbReference type="InterPro" id="IPR013785">
    <property type="entry name" value="Aldolase_TIM"/>
</dbReference>
<dbReference type="SFLD" id="SFLDG01386">
    <property type="entry name" value="main_SPASM_domain-containing"/>
    <property type="match status" value="1"/>
</dbReference>
<dbReference type="CDD" id="cd01335">
    <property type="entry name" value="Radical_SAM"/>
    <property type="match status" value="1"/>
</dbReference>
<comment type="cofactor">
    <cofactor evidence="1">
        <name>[4Fe-4S] cluster</name>
        <dbReference type="ChEBI" id="CHEBI:49883"/>
    </cofactor>
</comment>
<dbReference type="EMBL" id="WKQE01000002">
    <property type="protein sequence ID" value="MSC79720.1"/>
    <property type="molecule type" value="Genomic_DNA"/>
</dbReference>
<dbReference type="GO" id="GO:0016491">
    <property type="term" value="F:oxidoreductase activity"/>
    <property type="evidence" value="ECO:0007669"/>
    <property type="project" value="InterPro"/>
</dbReference>
<dbReference type="PANTHER" id="PTHR43273">
    <property type="entry name" value="ANAEROBIC SULFATASE-MATURATING ENZYME HOMOLOG ASLB-RELATED"/>
    <property type="match status" value="1"/>
</dbReference>
<sequence length="452" mass="51230">MTLNGRRYTPLRTKKYEDYGNTVQRLYGRDRRECGSICRNVTFQITNACNLRCSYCYEHHKSTEKMTLETGKKIVDYILNLYEDGTSDFVNRDTKALILDFIGGEPLLEAELIEHICDYWFSECYRREIPLGPFTRISFATNGRLWFSPAAQHLLEKYHNLMSVTVSIDGVQELHDRYRIDEDGNGSFSTAWAAFQDGKRKYGWLNSKMTFVPGSIQYIASSMKMMLDAGCRHIAGNCAYEPMYTDEDGKALYKQLKEVSQYVIKNGWDVAIAMLDEQIGDAEQNDRNFCGGTGAMLSFAPDGSAYPCIRYAPISIGKEKADRVCLGNVQEGGLYATDQQRQVKEELDAITMKSQSTEECIHCPVSSGCGWCSGLNYEMFGTANRRYTGICKVHKARVLAVCWYCNMRSIALGDTAPKKVNLPYEEVARLIGEDEAAELKAIEKEAAEKWAW</sequence>
<keyword evidence="2" id="KW-0004">4Fe-4S</keyword>
<dbReference type="InterPro" id="IPR000385">
    <property type="entry name" value="MoaA_NifB_PqqE_Fe-S-bd_CS"/>
</dbReference>
<gene>
    <name evidence="8" type="ORF">GKD85_02595</name>
</gene>
<evidence type="ECO:0000256" key="4">
    <source>
        <dbReference type="ARBA" id="ARBA00022723"/>
    </source>
</evidence>
<dbReference type="Proteomes" id="UP000477010">
    <property type="component" value="Unassembled WGS sequence"/>
</dbReference>
<evidence type="ECO:0000256" key="6">
    <source>
        <dbReference type="ARBA" id="ARBA00023014"/>
    </source>
</evidence>
<evidence type="ECO:0000256" key="1">
    <source>
        <dbReference type="ARBA" id="ARBA00001966"/>
    </source>
</evidence>
<dbReference type="InterPro" id="IPR007197">
    <property type="entry name" value="rSAM"/>
</dbReference>
<dbReference type="PANTHER" id="PTHR43273:SF8">
    <property type="entry name" value="RADICAL SAM DOMAIN PROTEIN"/>
    <property type="match status" value="1"/>
</dbReference>
<dbReference type="SFLD" id="SFLDG01067">
    <property type="entry name" value="SPASM/twitch_domain_containing"/>
    <property type="match status" value="1"/>
</dbReference>
<evidence type="ECO:0000313" key="8">
    <source>
        <dbReference type="EMBL" id="MSC79720.1"/>
    </source>
</evidence>
<proteinExistence type="predicted"/>
<accession>A0A6L5TFY3</accession>
<dbReference type="SUPFAM" id="SSF102114">
    <property type="entry name" value="Radical SAM enzymes"/>
    <property type="match status" value="1"/>
</dbReference>
<dbReference type="SFLD" id="SFLDS00029">
    <property type="entry name" value="Radical_SAM"/>
    <property type="match status" value="1"/>
</dbReference>
<dbReference type="PROSITE" id="PS51918">
    <property type="entry name" value="RADICAL_SAM"/>
    <property type="match status" value="1"/>
</dbReference>
<keyword evidence="6" id="KW-0411">Iron-sulfur</keyword>
<organism evidence="8 9">
    <name type="scientific">Faecalibacterium prausnitzii</name>
    <dbReference type="NCBI Taxonomy" id="853"/>
    <lineage>
        <taxon>Bacteria</taxon>
        <taxon>Bacillati</taxon>
        <taxon>Bacillota</taxon>
        <taxon>Clostridia</taxon>
        <taxon>Eubacteriales</taxon>
        <taxon>Oscillospiraceae</taxon>
        <taxon>Faecalibacterium</taxon>
    </lineage>
</organism>
<keyword evidence="5" id="KW-0408">Iron</keyword>
<dbReference type="InterPro" id="IPR023867">
    <property type="entry name" value="Sulphatase_maturase_rSAM"/>
</dbReference>
<dbReference type="SFLD" id="SFLDG01384">
    <property type="entry name" value="thioether_bond_formation_requi"/>
    <property type="match status" value="1"/>
</dbReference>
<evidence type="ECO:0000256" key="5">
    <source>
        <dbReference type="ARBA" id="ARBA00023004"/>
    </source>
</evidence>
<evidence type="ECO:0000256" key="2">
    <source>
        <dbReference type="ARBA" id="ARBA00022485"/>
    </source>
</evidence>
<dbReference type="AlphaFoldDB" id="A0A6L5TFY3"/>
<keyword evidence="3" id="KW-0949">S-adenosyl-L-methionine</keyword>
<dbReference type="InterPro" id="IPR058240">
    <property type="entry name" value="rSAM_sf"/>
</dbReference>
<dbReference type="GO" id="GO:0051539">
    <property type="term" value="F:4 iron, 4 sulfur cluster binding"/>
    <property type="evidence" value="ECO:0007669"/>
    <property type="project" value="UniProtKB-KW"/>
</dbReference>